<dbReference type="EMBL" id="KN831799">
    <property type="protein sequence ID" value="KIM37191.1"/>
    <property type="molecule type" value="Genomic_DNA"/>
</dbReference>
<dbReference type="AlphaFoldDB" id="A0A0C3C0K2"/>
<reference evidence="2 3" key="1">
    <citation type="submission" date="2014-04" db="EMBL/GenBank/DDBJ databases">
        <authorList>
            <consortium name="DOE Joint Genome Institute"/>
            <person name="Kuo A."/>
            <person name="Gay G."/>
            <person name="Dore J."/>
            <person name="Kohler A."/>
            <person name="Nagy L.G."/>
            <person name="Floudas D."/>
            <person name="Copeland A."/>
            <person name="Barry K.W."/>
            <person name="Cichocki N."/>
            <person name="Veneault-Fourrey C."/>
            <person name="LaButti K."/>
            <person name="Lindquist E.A."/>
            <person name="Lipzen A."/>
            <person name="Lundell T."/>
            <person name="Morin E."/>
            <person name="Murat C."/>
            <person name="Sun H."/>
            <person name="Tunlid A."/>
            <person name="Henrissat B."/>
            <person name="Grigoriev I.V."/>
            <person name="Hibbett D.S."/>
            <person name="Martin F."/>
            <person name="Nordberg H.P."/>
            <person name="Cantor M.N."/>
            <person name="Hua S.X."/>
        </authorList>
    </citation>
    <scope>NUCLEOTIDE SEQUENCE [LARGE SCALE GENOMIC DNA]</scope>
    <source>
        <strain evidence="3">h7</strain>
    </source>
</reference>
<reference evidence="3" key="2">
    <citation type="submission" date="2015-01" db="EMBL/GenBank/DDBJ databases">
        <title>Evolutionary Origins and Diversification of the Mycorrhizal Mutualists.</title>
        <authorList>
            <consortium name="DOE Joint Genome Institute"/>
            <consortium name="Mycorrhizal Genomics Consortium"/>
            <person name="Kohler A."/>
            <person name="Kuo A."/>
            <person name="Nagy L.G."/>
            <person name="Floudas D."/>
            <person name="Copeland A."/>
            <person name="Barry K.W."/>
            <person name="Cichocki N."/>
            <person name="Veneault-Fourrey C."/>
            <person name="LaButti K."/>
            <person name="Lindquist E.A."/>
            <person name="Lipzen A."/>
            <person name="Lundell T."/>
            <person name="Morin E."/>
            <person name="Murat C."/>
            <person name="Riley R."/>
            <person name="Ohm R."/>
            <person name="Sun H."/>
            <person name="Tunlid A."/>
            <person name="Henrissat B."/>
            <person name="Grigoriev I.V."/>
            <person name="Hibbett D.S."/>
            <person name="Martin F."/>
        </authorList>
    </citation>
    <scope>NUCLEOTIDE SEQUENCE [LARGE SCALE GENOMIC DNA]</scope>
    <source>
        <strain evidence="3">h7</strain>
    </source>
</reference>
<proteinExistence type="predicted"/>
<protein>
    <submittedName>
        <fullName evidence="2">Uncharacterized protein</fullName>
    </submittedName>
</protein>
<dbReference type="HOGENOM" id="CLU_2542820_0_0_1"/>
<keyword evidence="1" id="KW-0472">Membrane</keyword>
<keyword evidence="1" id="KW-0812">Transmembrane</keyword>
<keyword evidence="3" id="KW-1185">Reference proteome</keyword>
<organism evidence="2 3">
    <name type="scientific">Hebeloma cylindrosporum</name>
    <dbReference type="NCBI Taxonomy" id="76867"/>
    <lineage>
        <taxon>Eukaryota</taxon>
        <taxon>Fungi</taxon>
        <taxon>Dikarya</taxon>
        <taxon>Basidiomycota</taxon>
        <taxon>Agaricomycotina</taxon>
        <taxon>Agaricomycetes</taxon>
        <taxon>Agaricomycetidae</taxon>
        <taxon>Agaricales</taxon>
        <taxon>Agaricineae</taxon>
        <taxon>Hymenogastraceae</taxon>
        <taxon>Hebeloma</taxon>
    </lineage>
</organism>
<feature type="transmembrane region" description="Helical" evidence="1">
    <location>
        <begin position="20"/>
        <end position="39"/>
    </location>
</feature>
<gene>
    <name evidence="2" type="ORF">M413DRAFT_279171</name>
</gene>
<sequence length="83" mass="10061">MNPIVSNCRFHRPFTYICKYFLVVLNAWLIPCTYVYNRLRRTPRGLLKHSEPSTSVPFHRARHLIHNFIVIFTERRWPTVYAQ</sequence>
<evidence type="ECO:0000313" key="3">
    <source>
        <dbReference type="Proteomes" id="UP000053424"/>
    </source>
</evidence>
<keyword evidence="1" id="KW-1133">Transmembrane helix</keyword>
<name>A0A0C3C0K2_HEBCY</name>
<evidence type="ECO:0000256" key="1">
    <source>
        <dbReference type="SAM" id="Phobius"/>
    </source>
</evidence>
<dbReference type="Proteomes" id="UP000053424">
    <property type="component" value="Unassembled WGS sequence"/>
</dbReference>
<accession>A0A0C3C0K2</accession>
<evidence type="ECO:0000313" key="2">
    <source>
        <dbReference type="EMBL" id="KIM37191.1"/>
    </source>
</evidence>